<dbReference type="PANTHER" id="PTHR47178">
    <property type="entry name" value="MONOOXYGENASE, FAD-BINDING"/>
    <property type="match status" value="1"/>
</dbReference>
<dbReference type="Proteomes" id="UP001302321">
    <property type="component" value="Unassembled WGS sequence"/>
</dbReference>
<dbReference type="AlphaFoldDB" id="A0AAN6W066"/>
<gene>
    <name evidence="8" type="ORF">QBC36DRAFT_198492</name>
</gene>
<evidence type="ECO:0000256" key="5">
    <source>
        <dbReference type="ARBA" id="ARBA00023033"/>
    </source>
</evidence>
<dbReference type="InterPro" id="IPR036188">
    <property type="entry name" value="FAD/NAD-bd_sf"/>
</dbReference>
<dbReference type="PRINTS" id="PR00420">
    <property type="entry name" value="RNGMNOXGNASE"/>
</dbReference>
<sequence>MASSPSAPPPRPPHVIIIGAGISGLVLAQCLRKQGISFKVFERDGSPTARTGGYCLGLHDTEQLFGNALPSDLPLISSACHLLPLDLPSQLVMYLPNGKALQVEDTERTPCTRVSRQKLREMLMLNLEVHWGRKAVGVWEEEGKAFVRFEDGGVVEGGVVVGCDGTFSAVRRHIPEGPRCIQLRQFPAAVVAGDVVLEGEQMKRQLRNGHSAYVAVGRGWGMFVGLNKLVEVEADEEGDVKEISGEFYWIMSEYDKDVSDEEHWTRRMTDEEKLAMSREKVKELKEEFRVVVEKTDVEGVKSSAWSVWHDAAQGTEELDVARVVLIGDAAHPMTPARGEGAVVAIRDAVQLSKVIGTIDTTDHASFKKTMHDFQNDVLTKGFEAIRGAREAFEGVFQNTTPMAWGWEMEPIEVPPLPPLKVKALS</sequence>
<feature type="signal peptide" evidence="6">
    <location>
        <begin position="1"/>
        <end position="28"/>
    </location>
</feature>
<organism evidence="8 9">
    <name type="scientific">Triangularia setosa</name>
    <dbReference type="NCBI Taxonomy" id="2587417"/>
    <lineage>
        <taxon>Eukaryota</taxon>
        <taxon>Fungi</taxon>
        <taxon>Dikarya</taxon>
        <taxon>Ascomycota</taxon>
        <taxon>Pezizomycotina</taxon>
        <taxon>Sordariomycetes</taxon>
        <taxon>Sordariomycetidae</taxon>
        <taxon>Sordariales</taxon>
        <taxon>Podosporaceae</taxon>
        <taxon>Triangularia</taxon>
    </lineage>
</organism>
<dbReference type="InterPro" id="IPR002938">
    <property type="entry name" value="FAD-bd"/>
</dbReference>
<keyword evidence="2" id="KW-0285">Flavoprotein</keyword>
<evidence type="ECO:0000256" key="6">
    <source>
        <dbReference type="SAM" id="SignalP"/>
    </source>
</evidence>
<keyword evidence="4" id="KW-0560">Oxidoreductase</keyword>
<keyword evidence="9" id="KW-1185">Reference proteome</keyword>
<dbReference type="GO" id="GO:0004497">
    <property type="term" value="F:monooxygenase activity"/>
    <property type="evidence" value="ECO:0007669"/>
    <property type="project" value="UniProtKB-KW"/>
</dbReference>
<dbReference type="Gene3D" id="3.50.50.60">
    <property type="entry name" value="FAD/NAD(P)-binding domain"/>
    <property type="match status" value="1"/>
</dbReference>
<dbReference type="Pfam" id="PF01494">
    <property type="entry name" value="FAD_binding_3"/>
    <property type="match status" value="1"/>
</dbReference>
<dbReference type="GO" id="GO:0071949">
    <property type="term" value="F:FAD binding"/>
    <property type="evidence" value="ECO:0007669"/>
    <property type="project" value="InterPro"/>
</dbReference>
<keyword evidence="3" id="KW-0274">FAD</keyword>
<reference evidence="8" key="1">
    <citation type="journal article" date="2023" name="Mol. Phylogenet. Evol.">
        <title>Genome-scale phylogeny and comparative genomics of the fungal order Sordariales.</title>
        <authorList>
            <person name="Hensen N."/>
            <person name="Bonometti L."/>
            <person name="Westerberg I."/>
            <person name="Brannstrom I.O."/>
            <person name="Guillou S."/>
            <person name="Cros-Aarteil S."/>
            <person name="Calhoun S."/>
            <person name="Haridas S."/>
            <person name="Kuo A."/>
            <person name="Mondo S."/>
            <person name="Pangilinan J."/>
            <person name="Riley R."/>
            <person name="LaButti K."/>
            <person name="Andreopoulos B."/>
            <person name="Lipzen A."/>
            <person name="Chen C."/>
            <person name="Yan M."/>
            <person name="Daum C."/>
            <person name="Ng V."/>
            <person name="Clum A."/>
            <person name="Steindorff A."/>
            <person name="Ohm R.A."/>
            <person name="Martin F."/>
            <person name="Silar P."/>
            <person name="Natvig D.O."/>
            <person name="Lalanne C."/>
            <person name="Gautier V."/>
            <person name="Ament-Velasquez S.L."/>
            <person name="Kruys A."/>
            <person name="Hutchinson M.I."/>
            <person name="Powell A.J."/>
            <person name="Barry K."/>
            <person name="Miller A.N."/>
            <person name="Grigoriev I.V."/>
            <person name="Debuchy R."/>
            <person name="Gladieux P."/>
            <person name="Hiltunen Thoren M."/>
            <person name="Johannesson H."/>
        </authorList>
    </citation>
    <scope>NUCLEOTIDE SEQUENCE</scope>
    <source>
        <strain evidence="8">CBS 892.96</strain>
    </source>
</reference>
<dbReference type="EMBL" id="MU866502">
    <property type="protein sequence ID" value="KAK4171811.1"/>
    <property type="molecule type" value="Genomic_DNA"/>
</dbReference>
<evidence type="ECO:0000313" key="8">
    <source>
        <dbReference type="EMBL" id="KAK4171811.1"/>
    </source>
</evidence>
<feature type="domain" description="FAD-binding" evidence="7">
    <location>
        <begin position="127"/>
        <end position="355"/>
    </location>
</feature>
<keyword evidence="5" id="KW-0503">Monooxygenase</keyword>
<evidence type="ECO:0000259" key="7">
    <source>
        <dbReference type="Pfam" id="PF01494"/>
    </source>
</evidence>
<evidence type="ECO:0000256" key="4">
    <source>
        <dbReference type="ARBA" id="ARBA00023002"/>
    </source>
</evidence>
<protein>
    <recommendedName>
        <fullName evidence="7">FAD-binding domain-containing protein</fullName>
    </recommendedName>
</protein>
<dbReference type="Pfam" id="PF13450">
    <property type="entry name" value="NAD_binding_8"/>
    <property type="match status" value="1"/>
</dbReference>
<dbReference type="PANTHER" id="PTHR47178:SF6">
    <property type="entry name" value="FAD-BINDING DOMAIN-CONTAINING PROTEIN"/>
    <property type="match status" value="1"/>
</dbReference>
<proteinExistence type="predicted"/>
<evidence type="ECO:0000256" key="1">
    <source>
        <dbReference type="ARBA" id="ARBA00001974"/>
    </source>
</evidence>
<evidence type="ECO:0000313" key="9">
    <source>
        <dbReference type="Proteomes" id="UP001302321"/>
    </source>
</evidence>
<keyword evidence="6" id="KW-0732">Signal</keyword>
<comment type="cofactor">
    <cofactor evidence="1">
        <name>FAD</name>
        <dbReference type="ChEBI" id="CHEBI:57692"/>
    </cofactor>
</comment>
<reference evidence="8" key="2">
    <citation type="submission" date="2023-05" db="EMBL/GenBank/DDBJ databases">
        <authorList>
            <consortium name="Lawrence Berkeley National Laboratory"/>
            <person name="Steindorff A."/>
            <person name="Hensen N."/>
            <person name="Bonometti L."/>
            <person name="Westerberg I."/>
            <person name="Brannstrom I.O."/>
            <person name="Guillou S."/>
            <person name="Cros-Aarteil S."/>
            <person name="Calhoun S."/>
            <person name="Haridas S."/>
            <person name="Kuo A."/>
            <person name="Mondo S."/>
            <person name="Pangilinan J."/>
            <person name="Riley R."/>
            <person name="Labutti K."/>
            <person name="Andreopoulos B."/>
            <person name="Lipzen A."/>
            <person name="Chen C."/>
            <person name="Yanf M."/>
            <person name="Daum C."/>
            <person name="Ng V."/>
            <person name="Clum A."/>
            <person name="Ohm R."/>
            <person name="Martin F."/>
            <person name="Silar P."/>
            <person name="Natvig D."/>
            <person name="Lalanne C."/>
            <person name="Gautier V."/>
            <person name="Ament-Velasquez S.L."/>
            <person name="Kruys A."/>
            <person name="Hutchinson M.I."/>
            <person name="Powell A.J."/>
            <person name="Barry K."/>
            <person name="Miller A.N."/>
            <person name="Grigoriev I.V."/>
            <person name="Debuchy R."/>
            <person name="Gladieux P."/>
            <person name="Thoren M.H."/>
            <person name="Johannesson H."/>
        </authorList>
    </citation>
    <scope>NUCLEOTIDE SEQUENCE</scope>
    <source>
        <strain evidence="8">CBS 892.96</strain>
    </source>
</reference>
<accession>A0AAN6W066</accession>
<dbReference type="SUPFAM" id="SSF51905">
    <property type="entry name" value="FAD/NAD(P)-binding domain"/>
    <property type="match status" value="1"/>
</dbReference>
<evidence type="ECO:0000256" key="2">
    <source>
        <dbReference type="ARBA" id="ARBA00022630"/>
    </source>
</evidence>
<evidence type="ECO:0000256" key="3">
    <source>
        <dbReference type="ARBA" id="ARBA00022827"/>
    </source>
</evidence>
<comment type="caution">
    <text evidence="8">The sequence shown here is derived from an EMBL/GenBank/DDBJ whole genome shotgun (WGS) entry which is preliminary data.</text>
</comment>
<name>A0AAN6W066_9PEZI</name>
<feature type="chain" id="PRO_5043004940" description="FAD-binding domain-containing protein" evidence="6">
    <location>
        <begin position="29"/>
        <end position="425"/>
    </location>
</feature>